<protein>
    <submittedName>
        <fullName evidence="4">Uncharacterized protein</fullName>
    </submittedName>
</protein>
<evidence type="ECO:0000313" key="5">
    <source>
        <dbReference type="Proteomes" id="UP001054902"/>
    </source>
</evidence>
<comment type="caution">
    <text evidence="4">The sequence shown here is derived from an EMBL/GenBank/DDBJ whole genome shotgun (WGS) entry which is preliminary data.</text>
</comment>
<keyword evidence="5" id="KW-1185">Reference proteome</keyword>
<comment type="similarity">
    <text evidence="1">Belongs to the MOG1 family.</text>
</comment>
<dbReference type="PANTHER" id="PTHR15837">
    <property type="entry name" value="RAN GUANINE NUCLEOTIDE RELEASE FACTOR"/>
    <property type="match status" value="1"/>
</dbReference>
<dbReference type="GO" id="GO:0031267">
    <property type="term" value="F:small GTPase binding"/>
    <property type="evidence" value="ECO:0007669"/>
    <property type="project" value="TreeGrafter"/>
</dbReference>
<proteinExistence type="inferred from homology"/>
<keyword evidence="3" id="KW-0653">Protein transport</keyword>
<dbReference type="SUPFAM" id="SSF55724">
    <property type="entry name" value="Mog1p/PsbP-like"/>
    <property type="match status" value="1"/>
</dbReference>
<evidence type="ECO:0000313" key="4">
    <source>
        <dbReference type="EMBL" id="GFH61229.1"/>
    </source>
</evidence>
<name>A0AAD3DEK8_9STRA</name>
<dbReference type="GO" id="GO:0005085">
    <property type="term" value="F:guanyl-nucleotide exchange factor activity"/>
    <property type="evidence" value="ECO:0007669"/>
    <property type="project" value="TreeGrafter"/>
</dbReference>
<gene>
    <name evidence="4" type="ORF">CTEN210_17705</name>
</gene>
<dbReference type="InterPro" id="IPR016123">
    <property type="entry name" value="Mog1/PsbP_a/b/a-sand"/>
</dbReference>
<organism evidence="4 5">
    <name type="scientific">Chaetoceros tenuissimus</name>
    <dbReference type="NCBI Taxonomy" id="426638"/>
    <lineage>
        <taxon>Eukaryota</taxon>
        <taxon>Sar</taxon>
        <taxon>Stramenopiles</taxon>
        <taxon>Ochrophyta</taxon>
        <taxon>Bacillariophyta</taxon>
        <taxon>Coscinodiscophyceae</taxon>
        <taxon>Chaetocerotophycidae</taxon>
        <taxon>Chaetocerotales</taxon>
        <taxon>Chaetocerotaceae</taxon>
        <taxon>Chaetoceros</taxon>
    </lineage>
</organism>
<dbReference type="InterPro" id="IPR007681">
    <property type="entry name" value="Mog1"/>
</dbReference>
<dbReference type="Proteomes" id="UP001054902">
    <property type="component" value="Unassembled WGS sequence"/>
</dbReference>
<dbReference type="Gene3D" id="3.40.1000.10">
    <property type="entry name" value="Mog1/PsbP, alpha/beta/alpha sandwich"/>
    <property type="match status" value="1"/>
</dbReference>
<accession>A0AAD3DEK8</accession>
<evidence type="ECO:0000256" key="3">
    <source>
        <dbReference type="ARBA" id="ARBA00022927"/>
    </source>
</evidence>
<dbReference type="GO" id="GO:0005634">
    <property type="term" value="C:nucleus"/>
    <property type="evidence" value="ECO:0007669"/>
    <property type="project" value="TreeGrafter"/>
</dbReference>
<sequence length="228" mass="25280">MSKDSVEDGITSQLKEVQISENEDQHNLTFTNRDLYGGAIRINVPSKWRDVSMIRQVPDHQECFQDCTFQDGSKKALEGTGACIIVEILGREDDVKDEDAASFFFKDLAEANGGEMGDLDYTSVQCVGGEKNNTDKNGINMPSMARTVCVCSCIGDQSIAPLKNRTELEPGKGDSVKVELCVIRLEKEETDILISLSMPHPSETYTSHSKLFLDILEGFQIIDWSLFG</sequence>
<keyword evidence="2" id="KW-0813">Transport</keyword>
<reference evidence="4 5" key="1">
    <citation type="journal article" date="2021" name="Sci. Rep.">
        <title>The genome of the diatom Chaetoceros tenuissimus carries an ancient integrated fragment of an extant virus.</title>
        <authorList>
            <person name="Hongo Y."/>
            <person name="Kimura K."/>
            <person name="Takaki Y."/>
            <person name="Yoshida Y."/>
            <person name="Baba S."/>
            <person name="Kobayashi G."/>
            <person name="Nagasaki K."/>
            <person name="Hano T."/>
            <person name="Tomaru Y."/>
        </authorList>
    </citation>
    <scope>NUCLEOTIDE SEQUENCE [LARGE SCALE GENOMIC DNA]</scope>
    <source>
        <strain evidence="4 5">NIES-3715</strain>
    </source>
</reference>
<dbReference type="GO" id="GO:0006606">
    <property type="term" value="P:protein import into nucleus"/>
    <property type="evidence" value="ECO:0007669"/>
    <property type="project" value="TreeGrafter"/>
</dbReference>
<dbReference type="Pfam" id="PF04603">
    <property type="entry name" value="Mog1"/>
    <property type="match status" value="1"/>
</dbReference>
<dbReference type="PANTHER" id="PTHR15837:SF0">
    <property type="entry name" value="RAN GUANINE NUCLEOTIDE RELEASE FACTOR"/>
    <property type="match status" value="1"/>
</dbReference>
<dbReference type="AlphaFoldDB" id="A0AAD3DEK8"/>
<evidence type="ECO:0000256" key="2">
    <source>
        <dbReference type="ARBA" id="ARBA00022448"/>
    </source>
</evidence>
<dbReference type="EMBL" id="BLLK01000072">
    <property type="protein sequence ID" value="GFH61229.1"/>
    <property type="molecule type" value="Genomic_DNA"/>
</dbReference>
<evidence type="ECO:0000256" key="1">
    <source>
        <dbReference type="ARBA" id="ARBA00010307"/>
    </source>
</evidence>